<reference evidence="2 3" key="1">
    <citation type="journal article" date="2022" name="Nat. Plants">
        <title>Genomes of leafy and leafless Platanthera orchids illuminate the evolution of mycoheterotrophy.</title>
        <authorList>
            <person name="Li M.H."/>
            <person name="Liu K.W."/>
            <person name="Li Z."/>
            <person name="Lu H.C."/>
            <person name="Ye Q.L."/>
            <person name="Zhang D."/>
            <person name="Wang J.Y."/>
            <person name="Li Y.F."/>
            <person name="Zhong Z.M."/>
            <person name="Liu X."/>
            <person name="Yu X."/>
            <person name="Liu D.K."/>
            <person name="Tu X.D."/>
            <person name="Liu B."/>
            <person name="Hao Y."/>
            <person name="Liao X.Y."/>
            <person name="Jiang Y.T."/>
            <person name="Sun W.H."/>
            <person name="Chen J."/>
            <person name="Chen Y.Q."/>
            <person name="Ai Y."/>
            <person name="Zhai J.W."/>
            <person name="Wu S.S."/>
            <person name="Zhou Z."/>
            <person name="Hsiao Y.Y."/>
            <person name="Wu W.L."/>
            <person name="Chen Y.Y."/>
            <person name="Lin Y.F."/>
            <person name="Hsu J.L."/>
            <person name="Li C.Y."/>
            <person name="Wang Z.W."/>
            <person name="Zhao X."/>
            <person name="Zhong W.Y."/>
            <person name="Ma X.K."/>
            <person name="Ma L."/>
            <person name="Huang J."/>
            <person name="Chen G.Z."/>
            <person name="Huang M.Z."/>
            <person name="Huang L."/>
            <person name="Peng D.H."/>
            <person name="Luo Y.B."/>
            <person name="Zou S.Q."/>
            <person name="Chen S.P."/>
            <person name="Lan S."/>
            <person name="Tsai W.C."/>
            <person name="Van de Peer Y."/>
            <person name="Liu Z.J."/>
        </authorList>
    </citation>
    <scope>NUCLEOTIDE SEQUENCE [LARGE SCALE GENOMIC DNA]</scope>
    <source>
        <strain evidence="2">Lor288</strain>
    </source>
</reference>
<sequence>MMTTCLSLIISNSFLACANFLQDKPRASTALQFMHHMKLLTAICSPVQLWMHISVFGCSRTELFGLNFRLTLENMSIGYLHERAFGL</sequence>
<dbReference type="EMBL" id="JBBWWR010000003">
    <property type="protein sequence ID" value="KAK8969556.1"/>
    <property type="molecule type" value="Genomic_DNA"/>
</dbReference>
<accession>A0ABR2MZN2</accession>
<dbReference type="Proteomes" id="UP001412067">
    <property type="component" value="Unassembled WGS sequence"/>
</dbReference>
<protein>
    <recommendedName>
        <fullName evidence="4">Secreted protein</fullName>
    </recommendedName>
</protein>
<feature type="signal peptide" evidence="1">
    <location>
        <begin position="1"/>
        <end position="18"/>
    </location>
</feature>
<keyword evidence="1" id="KW-0732">Signal</keyword>
<evidence type="ECO:0000256" key="1">
    <source>
        <dbReference type="SAM" id="SignalP"/>
    </source>
</evidence>
<gene>
    <name evidence="2" type="ORF">KSP40_PGU011439</name>
</gene>
<comment type="caution">
    <text evidence="2">The sequence shown here is derived from an EMBL/GenBank/DDBJ whole genome shotgun (WGS) entry which is preliminary data.</text>
</comment>
<feature type="chain" id="PRO_5047247871" description="Secreted protein" evidence="1">
    <location>
        <begin position="19"/>
        <end position="87"/>
    </location>
</feature>
<proteinExistence type="predicted"/>
<name>A0ABR2MZN2_9ASPA</name>
<evidence type="ECO:0000313" key="3">
    <source>
        <dbReference type="Proteomes" id="UP001412067"/>
    </source>
</evidence>
<evidence type="ECO:0000313" key="2">
    <source>
        <dbReference type="EMBL" id="KAK8969556.1"/>
    </source>
</evidence>
<organism evidence="2 3">
    <name type="scientific">Platanthera guangdongensis</name>
    <dbReference type="NCBI Taxonomy" id="2320717"/>
    <lineage>
        <taxon>Eukaryota</taxon>
        <taxon>Viridiplantae</taxon>
        <taxon>Streptophyta</taxon>
        <taxon>Embryophyta</taxon>
        <taxon>Tracheophyta</taxon>
        <taxon>Spermatophyta</taxon>
        <taxon>Magnoliopsida</taxon>
        <taxon>Liliopsida</taxon>
        <taxon>Asparagales</taxon>
        <taxon>Orchidaceae</taxon>
        <taxon>Orchidoideae</taxon>
        <taxon>Orchideae</taxon>
        <taxon>Orchidinae</taxon>
        <taxon>Platanthera</taxon>
    </lineage>
</organism>
<keyword evidence="3" id="KW-1185">Reference proteome</keyword>
<evidence type="ECO:0008006" key="4">
    <source>
        <dbReference type="Google" id="ProtNLM"/>
    </source>
</evidence>